<dbReference type="EMBL" id="AWSO01000207">
    <property type="protein sequence ID" value="ESK93290.1"/>
    <property type="molecule type" value="Genomic_DNA"/>
</dbReference>
<dbReference type="Gene3D" id="3.90.79.10">
    <property type="entry name" value="Nucleoside Triphosphate Pyrophosphohydrolase"/>
    <property type="match status" value="1"/>
</dbReference>
<accession>V2XLC8</accession>
<dbReference type="HOGENOM" id="CLU_1695960_0_0_1"/>
<evidence type="ECO:0000313" key="3">
    <source>
        <dbReference type="Proteomes" id="UP000017559"/>
    </source>
</evidence>
<dbReference type="InterPro" id="IPR015797">
    <property type="entry name" value="NUDIX_hydrolase-like_dom_sf"/>
</dbReference>
<dbReference type="PROSITE" id="PS51462">
    <property type="entry name" value="NUDIX"/>
    <property type="match status" value="1"/>
</dbReference>
<dbReference type="SUPFAM" id="SSF55811">
    <property type="entry name" value="Nudix"/>
    <property type="match status" value="1"/>
</dbReference>
<reference evidence="2 3" key="1">
    <citation type="journal article" date="2014" name="BMC Genomics">
        <title>Genome and secretome analysis of the hemibiotrophic fungal pathogen, Moniliophthora roreri, which causes frosty pod rot disease of cacao: mechanisms of the biotrophic and necrotrophic phases.</title>
        <authorList>
            <person name="Meinhardt L.W."/>
            <person name="Costa G.G.L."/>
            <person name="Thomazella D.P.T."/>
            <person name="Teixeira P.J.P.L."/>
            <person name="Carazzolle M.F."/>
            <person name="Schuster S.C."/>
            <person name="Carlson J.E."/>
            <person name="Guiltinan M.J."/>
            <person name="Mieczkowski P."/>
            <person name="Farmer A."/>
            <person name="Ramaraj T."/>
            <person name="Crozier J."/>
            <person name="Davis R.E."/>
            <person name="Shao J."/>
            <person name="Melnick R.L."/>
            <person name="Pereira G.A.G."/>
            <person name="Bailey B.A."/>
        </authorList>
    </citation>
    <scope>NUCLEOTIDE SEQUENCE [LARGE SCALE GENOMIC DNA]</scope>
    <source>
        <strain evidence="2 3">MCA 2997</strain>
    </source>
</reference>
<dbReference type="GO" id="GO:0016787">
    <property type="term" value="F:hydrolase activity"/>
    <property type="evidence" value="ECO:0007669"/>
    <property type="project" value="UniProtKB-KW"/>
</dbReference>
<sequence>MRRRATQAQSKPESFVFSDFSSPAIRDSGWACSDFMLGAGMVIIQPSSHKVVILCEDRGGYKRWFLPRGRKDVGESLEQAALREAFEEARHEGVCMPDEQGYVSHIVTFDDAWDKLSDPTERKVITYARQVYSTHLNCLKAIEGKMQAGRAEASS</sequence>
<protein>
    <submittedName>
        <fullName evidence="2">Nudix hydrolase</fullName>
    </submittedName>
</protein>
<keyword evidence="2" id="KW-0378">Hydrolase</keyword>
<dbReference type="OrthoDB" id="276276at2759"/>
<dbReference type="InterPro" id="IPR000086">
    <property type="entry name" value="NUDIX_hydrolase_dom"/>
</dbReference>
<dbReference type="CDD" id="cd02883">
    <property type="entry name" value="NUDIX_Hydrolase"/>
    <property type="match status" value="1"/>
</dbReference>
<evidence type="ECO:0000313" key="2">
    <source>
        <dbReference type="EMBL" id="ESK93290.1"/>
    </source>
</evidence>
<evidence type="ECO:0000259" key="1">
    <source>
        <dbReference type="PROSITE" id="PS51462"/>
    </source>
</evidence>
<dbReference type="Proteomes" id="UP000017559">
    <property type="component" value="Unassembled WGS sequence"/>
</dbReference>
<gene>
    <name evidence="2" type="ORF">Moror_14553</name>
</gene>
<dbReference type="Pfam" id="PF00293">
    <property type="entry name" value="NUDIX"/>
    <property type="match status" value="1"/>
</dbReference>
<dbReference type="KEGG" id="mrr:Moror_14553"/>
<feature type="domain" description="Nudix hydrolase" evidence="1">
    <location>
        <begin position="34"/>
        <end position="155"/>
    </location>
</feature>
<keyword evidence="3" id="KW-1185">Reference proteome</keyword>
<proteinExistence type="predicted"/>
<dbReference type="AlphaFoldDB" id="V2XLC8"/>
<organism evidence="2 3">
    <name type="scientific">Moniliophthora roreri (strain MCA 2997)</name>
    <name type="common">Cocoa frosty pod rot fungus</name>
    <name type="synonym">Crinipellis roreri</name>
    <dbReference type="NCBI Taxonomy" id="1381753"/>
    <lineage>
        <taxon>Eukaryota</taxon>
        <taxon>Fungi</taxon>
        <taxon>Dikarya</taxon>
        <taxon>Basidiomycota</taxon>
        <taxon>Agaricomycotina</taxon>
        <taxon>Agaricomycetes</taxon>
        <taxon>Agaricomycetidae</taxon>
        <taxon>Agaricales</taxon>
        <taxon>Marasmiineae</taxon>
        <taxon>Marasmiaceae</taxon>
        <taxon>Moniliophthora</taxon>
    </lineage>
</organism>
<comment type="caution">
    <text evidence="2">The sequence shown here is derived from an EMBL/GenBank/DDBJ whole genome shotgun (WGS) entry which is preliminary data.</text>
</comment>
<name>V2XLC8_MONRO</name>